<dbReference type="PROSITE" id="PS50297">
    <property type="entry name" value="ANK_REP_REGION"/>
    <property type="match status" value="7"/>
</dbReference>
<evidence type="ECO:0000256" key="1">
    <source>
        <dbReference type="ARBA" id="ARBA00022737"/>
    </source>
</evidence>
<comment type="caution">
    <text evidence="4">The sequence shown here is derived from an EMBL/GenBank/DDBJ whole genome shotgun (WGS) entry which is preliminary data.</text>
</comment>
<feature type="repeat" description="ANK" evidence="3">
    <location>
        <begin position="446"/>
        <end position="478"/>
    </location>
</feature>
<dbReference type="AlphaFoldDB" id="A0A8H6K1G8"/>
<sequence>MDSPGRLPGAGLADLIRTSQILAERYGRMANSLNTAPVTLAALAKECRAVTDALRRFKFLRQTIPETLVFDPVLLDDSCHEALEAILTHLSSLDVYSTRMRAAAGGSNSNGAVDMSSGHVTIIWNEDTLKQTLRQLKTSRLSLTFLLNCVPRCVKPSTGTQSALTYSSEHVTSKNHSTFMHSSRLVPWDCAISPAVLNKGSRLRLSTIGPRPRPDISAVCDVSGIHAALRRLRPKPGTLFRQSIRTTKELHDAIDRGDEAAVVKLLLQRVDPNAPSLGSKTSPLRRALNRQIPSIATFLAIGGADVESRGEDGDTVLITAIKQGFSDKYISLLCDLGASVNAADALGCSAVHHAAMSDKEDDDTLAVLIHAGGDVDRRDMGGRTPLIAAVQCYRFKSIEKLLEYGADLEARLQNGKTALHVAISMRSSPMVEFLSDQGAYLDRRVNEHTALTYAIATASPDIAELLIEAGANVDHPSTKGNFPMLAAAAAGDLRTMKLLLSRGALLDAAGSEGYLPIHMAAHKNRVEILHTLFKVDSPIDPTTEHGETPLTIAMHLGCYEAAQFLIEIGADVDHAAPGAERIISQALKAGNTRIAMALVRGGADITTPLRRDPSMTPVHQAAHLGQNDVLATMITTGIDLDHRTWPGYTPLFFAAQAGQTATVRLLLAGGAHLRERSASGGNLLFVSTAHPVMMKLLMELGLDFNERDHHGATPLHYAAVGGHLTTVKMLLQRGANLVHASAVFETLEDYRTKAAYRQGTPAGLARQKEHIKVARLIEGWKFRPFSR</sequence>
<evidence type="ECO:0000313" key="4">
    <source>
        <dbReference type="EMBL" id="KAF6823199.1"/>
    </source>
</evidence>
<organism evidence="4 5">
    <name type="scientific">Colletotrichum musicola</name>
    <dbReference type="NCBI Taxonomy" id="2175873"/>
    <lineage>
        <taxon>Eukaryota</taxon>
        <taxon>Fungi</taxon>
        <taxon>Dikarya</taxon>
        <taxon>Ascomycota</taxon>
        <taxon>Pezizomycotina</taxon>
        <taxon>Sordariomycetes</taxon>
        <taxon>Hypocreomycetidae</taxon>
        <taxon>Glomerellales</taxon>
        <taxon>Glomerellaceae</taxon>
        <taxon>Colletotrichum</taxon>
        <taxon>Colletotrichum orchidearum species complex</taxon>
    </lineage>
</organism>
<dbReference type="Gene3D" id="1.25.40.20">
    <property type="entry name" value="Ankyrin repeat-containing domain"/>
    <property type="match status" value="2"/>
</dbReference>
<dbReference type="PANTHER" id="PTHR24123:SF33">
    <property type="entry name" value="PROTEIN HOS4"/>
    <property type="match status" value="1"/>
</dbReference>
<dbReference type="InterPro" id="IPR051165">
    <property type="entry name" value="Multifunctional_ANK_Repeat"/>
</dbReference>
<dbReference type="Pfam" id="PF00023">
    <property type="entry name" value="Ank"/>
    <property type="match status" value="1"/>
</dbReference>
<dbReference type="PROSITE" id="PS50088">
    <property type="entry name" value="ANK_REPEAT"/>
    <property type="match status" value="11"/>
</dbReference>
<feature type="repeat" description="ANK" evidence="3">
    <location>
        <begin position="710"/>
        <end position="742"/>
    </location>
</feature>
<gene>
    <name evidence="4" type="ORF">CMUS01_10801</name>
</gene>
<dbReference type="EMBL" id="WIGM01000513">
    <property type="protein sequence ID" value="KAF6823199.1"/>
    <property type="molecule type" value="Genomic_DNA"/>
</dbReference>
<name>A0A8H6K1G8_9PEZI</name>
<feature type="repeat" description="ANK" evidence="3">
    <location>
        <begin position="545"/>
        <end position="577"/>
    </location>
</feature>
<feature type="repeat" description="ANK" evidence="3">
    <location>
        <begin position="381"/>
        <end position="413"/>
    </location>
</feature>
<dbReference type="InterPro" id="IPR002110">
    <property type="entry name" value="Ankyrin_rpt"/>
</dbReference>
<feature type="repeat" description="ANK" evidence="3">
    <location>
        <begin position="512"/>
        <end position="544"/>
    </location>
</feature>
<dbReference type="PANTHER" id="PTHR24123">
    <property type="entry name" value="ANKYRIN REPEAT-CONTAINING"/>
    <property type="match status" value="1"/>
</dbReference>
<evidence type="ECO:0000256" key="2">
    <source>
        <dbReference type="ARBA" id="ARBA00023043"/>
    </source>
</evidence>
<dbReference type="OrthoDB" id="341259at2759"/>
<keyword evidence="2 3" id="KW-0040">ANK repeat</keyword>
<feature type="repeat" description="ANK" evidence="3">
    <location>
        <begin position="312"/>
        <end position="345"/>
    </location>
</feature>
<feature type="repeat" description="ANK" evidence="3">
    <location>
        <begin position="613"/>
        <end position="645"/>
    </location>
</feature>
<evidence type="ECO:0000256" key="3">
    <source>
        <dbReference type="PROSITE-ProRule" id="PRU00023"/>
    </source>
</evidence>
<proteinExistence type="predicted"/>
<keyword evidence="5" id="KW-1185">Reference proteome</keyword>
<dbReference type="SUPFAM" id="SSF48403">
    <property type="entry name" value="Ankyrin repeat"/>
    <property type="match status" value="2"/>
</dbReference>
<dbReference type="SMART" id="SM00248">
    <property type="entry name" value="ANK"/>
    <property type="match status" value="13"/>
</dbReference>
<accession>A0A8H6K1G8</accession>
<feature type="repeat" description="ANK" evidence="3">
    <location>
        <begin position="346"/>
        <end position="380"/>
    </location>
</feature>
<dbReference type="Pfam" id="PF12796">
    <property type="entry name" value="Ank_2"/>
    <property type="match status" value="4"/>
</dbReference>
<protein>
    <submittedName>
        <fullName evidence="4">Ankyrin unc44</fullName>
    </submittedName>
</protein>
<evidence type="ECO:0000313" key="5">
    <source>
        <dbReference type="Proteomes" id="UP000639643"/>
    </source>
</evidence>
<dbReference type="Proteomes" id="UP000639643">
    <property type="component" value="Unassembled WGS sequence"/>
</dbReference>
<feature type="repeat" description="ANK" evidence="3">
    <location>
        <begin position="479"/>
        <end position="511"/>
    </location>
</feature>
<reference evidence="4" key="1">
    <citation type="journal article" date="2020" name="Phytopathology">
        <title>Genome Sequence Resources of Colletotrichum truncatum, C. plurivorum, C. musicola, and C. sojae: Four Species Pathogenic to Soybean (Glycine max).</title>
        <authorList>
            <person name="Rogerio F."/>
            <person name="Boufleur T.R."/>
            <person name="Ciampi-Guillardi M."/>
            <person name="Sukno S.A."/>
            <person name="Thon M.R."/>
            <person name="Massola Junior N.S."/>
            <person name="Baroncelli R."/>
        </authorList>
    </citation>
    <scope>NUCLEOTIDE SEQUENCE</scope>
    <source>
        <strain evidence="4">LFN0074</strain>
    </source>
</reference>
<feature type="repeat" description="ANK" evidence="3">
    <location>
        <begin position="646"/>
        <end position="678"/>
    </location>
</feature>
<feature type="repeat" description="ANK" evidence="3">
    <location>
        <begin position="414"/>
        <end position="446"/>
    </location>
</feature>
<dbReference type="InterPro" id="IPR036770">
    <property type="entry name" value="Ankyrin_rpt-contain_sf"/>
</dbReference>
<keyword evidence="1" id="KW-0677">Repeat</keyword>